<dbReference type="Proteomes" id="UP000532440">
    <property type="component" value="Unassembled WGS sequence"/>
</dbReference>
<keyword evidence="3" id="KW-1185">Reference proteome</keyword>
<reference evidence="2 3" key="1">
    <citation type="submission" date="2020-08" db="EMBL/GenBank/DDBJ databases">
        <title>Genomic Encyclopedia of Type Strains, Phase IV (KMG-IV): sequencing the most valuable type-strain genomes for metagenomic binning, comparative biology and taxonomic classification.</title>
        <authorList>
            <person name="Goeker M."/>
        </authorList>
    </citation>
    <scope>NUCLEOTIDE SEQUENCE [LARGE SCALE GENOMIC DNA]</scope>
    <source>
        <strain evidence="2 3">DSM 29781</strain>
    </source>
</reference>
<accession>A0A7W8MA39</accession>
<dbReference type="EMBL" id="JACHGB010000005">
    <property type="protein sequence ID" value="MBB5272759.1"/>
    <property type="molecule type" value="Genomic_DNA"/>
</dbReference>
<proteinExistence type="predicted"/>
<dbReference type="CDD" id="cd03441">
    <property type="entry name" value="R_hydratase_like"/>
    <property type="match status" value="1"/>
</dbReference>
<dbReference type="Gene3D" id="3.10.129.10">
    <property type="entry name" value="Hotdog Thioesterase"/>
    <property type="match status" value="1"/>
</dbReference>
<evidence type="ECO:0000259" key="1">
    <source>
        <dbReference type="Pfam" id="PF13452"/>
    </source>
</evidence>
<protein>
    <submittedName>
        <fullName evidence="2">Acyl dehydratase</fullName>
    </submittedName>
</protein>
<dbReference type="InterPro" id="IPR016709">
    <property type="entry name" value="HadA-like"/>
</dbReference>
<dbReference type="SUPFAM" id="SSF54637">
    <property type="entry name" value="Thioesterase/thiol ester dehydrase-isomerase"/>
    <property type="match status" value="1"/>
</dbReference>
<comment type="caution">
    <text evidence="2">The sequence shown here is derived from an EMBL/GenBank/DDBJ whole genome shotgun (WGS) entry which is preliminary data.</text>
</comment>
<dbReference type="AlphaFoldDB" id="A0A7W8MA39"/>
<sequence>MADKSLIGRSLGVTVAEVEKGRLRFFAKAIGESDPVYVDEAAAKAAGHRSLPVPPTFLMCLEGEGRNLVETLKVLGFDLGRILHAEQEFVYHRMAYAGDTLSFDTRVGDVYDKKNGALEFVVQETRITNQAGEHVADMRSSVVQRNA</sequence>
<dbReference type="Pfam" id="PF13452">
    <property type="entry name" value="FAS1_DH_region"/>
    <property type="match status" value="1"/>
</dbReference>
<dbReference type="RefSeq" id="WP_183968588.1">
    <property type="nucleotide sequence ID" value="NZ_BAABEW010000012.1"/>
</dbReference>
<dbReference type="PIRSF" id="PIRSF018072">
    <property type="entry name" value="UCP018072"/>
    <property type="match status" value="1"/>
</dbReference>
<gene>
    <name evidence="2" type="ORF">HNQ70_002782</name>
</gene>
<dbReference type="InterPro" id="IPR039569">
    <property type="entry name" value="FAS1-like_DH_region"/>
</dbReference>
<evidence type="ECO:0000313" key="3">
    <source>
        <dbReference type="Proteomes" id="UP000532440"/>
    </source>
</evidence>
<feature type="domain" description="FAS1-like dehydratase" evidence="1">
    <location>
        <begin position="5"/>
        <end position="138"/>
    </location>
</feature>
<evidence type="ECO:0000313" key="2">
    <source>
        <dbReference type="EMBL" id="MBB5272759.1"/>
    </source>
</evidence>
<organism evidence="2 3">
    <name type="scientific">Quisquiliibacterium transsilvanicum</name>
    <dbReference type="NCBI Taxonomy" id="1549638"/>
    <lineage>
        <taxon>Bacteria</taxon>
        <taxon>Pseudomonadati</taxon>
        <taxon>Pseudomonadota</taxon>
        <taxon>Betaproteobacteria</taxon>
        <taxon>Burkholderiales</taxon>
        <taxon>Burkholderiaceae</taxon>
        <taxon>Quisquiliibacterium</taxon>
    </lineage>
</organism>
<name>A0A7W8MA39_9BURK</name>
<dbReference type="InterPro" id="IPR029069">
    <property type="entry name" value="HotDog_dom_sf"/>
</dbReference>